<proteinExistence type="predicted"/>
<sequence length="51" mass="5630">MSETDTASDAMAISQRALGRCLEIDDGLATIGREFGSIDQRLEDLERDLDE</sequence>
<gene>
    <name evidence="1" type="ORF">HALLA_11685</name>
    <name evidence="2" type="ORF">HALLA_11975</name>
</gene>
<evidence type="ECO:0000313" key="1">
    <source>
        <dbReference type="EMBL" id="AHG00899.1"/>
    </source>
</evidence>
<name>W0JQE3_9EURY</name>
<dbReference type="OrthoDB" id="377479at2157"/>
<evidence type="ECO:0000313" key="2">
    <source>
        <dbReference type="EMBL" id="AHG00946.1"/>
    </source>
</evidence>
<dbReference type="KEGG" id="hlr:HALLA_11975"/>
<protein>
    <submittedName>
        <fullName evidence="2">Uncharacterized protein</fullName>
    </submittedName>
</protein>
<dbReference type="GeneID" id="43330790"/>
<evidence type="ECO:0000313" key="3">
    <source>
        <dbReference type="Proteomes" id="UP000019024"/>
    </source>
</evidence>
<dbReference type="STRING" id="797299.HALLA_11685"/>
<reference evidence="2 3" key="1">
    <citation type="submission" date="2014-01" db="EMBL/GenBank/DDBJ databases">
        <authorList>
            <consortium name="DOE Joint Genome Institute"/>
            <person name="Anderson I."/>
            <person name="Huntemann M."/>
            <person name="Han J."/>
            <person name="Chen A."/>
            <person name="Kyrpides N."/>
            <person name="Mavromatis K."/>
            <person name="Markowitz V."/>
            <person name="Palaniappan K."/>
            <person name="Ivanova N."/>
            <person name="Schaumberg A."/>
            <person name="Pati A."/>
            <person name="Liolios K."/>
            <person name="Nordberg H.P."/>
            <person name="Cantor M.N."/>
            <person name="Hua S.X."/>
            <person name="Woyke T."/>
        </authorList>
    </citation>
    <scope>NUCLEOTIDE SEQUENCE [LARGE SCALE GENOMIC DNA]</scope>
    <source>
        <strain evidence="2 3">XH-48</strain>
    </source>
</reference>
<dbReference type="HOGENOM" id="CLU_3093989_0_0_2"/>
<accession>W0JQE3</accession>
<dbReference type="EMBL" id="CP007055">
    <property type="protein sequence ID" value="AHG00946.1"/>
    <property type="molecule type" value="Genomic_DNA"/>
</dbReference>
<dbReference type="RefSeq" id="WP_157231336.1">
    <property type="nucleotide sequence ID" value="NZ_CP007055.1"/>
</dbReference>
<dbReference type="AlphaFoldDB" id="W0JQE3"/>
<organism evidence="2 3">
    <name type="scientific">Halostagnicola larsenii XH-48</name>
    <dbReference type="NCBI Taxonomy" id="797299"/>
    <lineage>
        <taxon>Archaea</taxon>
        <taxon>Methanobacteriati</taxon>
        <taxon>Methanobacteriota</taxon>
        <taxon>Stenosarchaea group</taxon>
        <taxon>Halobacteria</taxon>
        <taxon>Halobacteriales</taxon>
        <taxon>Natrialbaceae</taxon>
        <taxon>Halostagnicola</taxon>
    </lineage>
</organism>
<keyword evidence="3" id="KW-1185">Reference proteome</keyword>
<dbReference type="Proteomes" id="UP000019024">
    <property type="component" value="Chromosome"/>
</dbReference>
<dbReference type="KEGG" id="hlr:HALLA_11685"/>
<dbReference type="EMBL" id="CP007055">
    <property type="protein sequence ID" value="AHG00899.1"/>
    <property type="molecule type" value="Genomic_DNA"/>
</dbReference>